<organism evidence="2 3">
    <name type="scientific">Roseibium denhamense</name>
    <dbReference type="NCBI Taxonomy" id="76305"/>
    <lineage>
        <taxon>Bacteria</taxon>
        <taxon>Pseudomonadati</taxon>
        <taxon>Pseudomonadota</taxon>
        <taxon>Alphaproteobacteria</taxon>
        <taxon>Hyphomicrobiales</taxon>
        <taxon>Stappiaceae</taxon>
        <taxon>Roseibium</taxon>
    </lineage>
</organism>
<sequence>MTGDNIHANCVVVGTAGLLIRGRSGSGKSALSDRLLVSASRLGHLAGFVTDDRVDLMPVAGRLLAMAPKEIEGKLEVRGFGITGVSCFGAARVHLVIDLKPLHQIERLPDRPLAQVALQGVELPYLVCPERQESASTRLIRWGLRRLYPFSPSYI</sequence>
<proteinExistence type="predicted"/>
<dbReference type="Proteomes" id="UP001157914">
    <property type="component" value="Unassembled WGS sequence"/>
</dbReference>
<dbReference type="EMBL" id="FXTT01000006">
    <property type="protein sequence ID" value="SMP35747.1"/>
    <property type="molecule type" value="Genomic_DNA"/>
</dbReference>
<accession>A0ABY1PLI4</accession>
<keyword evidence="3" id="KW-1185">Reference proteome</keyword>
<dbReference type="Gene3D" id="3.40.50.300">
    <property type="entry name" value="P-loop containing nucleotide triphosphate hydrolases"/>
    <property type="match status" value="1"/>
</dbReference>
<dbReference type="SUPFAM" id="SSF53795">
    <property type="entry name" value="PEP carboxykinase-like"/>
    <property type="match status" value="1"/>
</dbReference>
<dbReference type="InterPro" id="IPR011104">
    <property type="entry name" value="Hpr_kin/Pase_C"/>
</dbReference>
<dbReference type="RefSeq" id="WP_155191096.1">
    <property type="nucleotide sequence ID" value="NZ_BAAAEA010000002.1"/>
</dbReference>
<dbReference type="GO" id="GO:0016301">
    <property type="term" value="F:kinase activity"/>
    <property type="evidence" value="ECO:0007669"/>
    <property type="project" value="UniProtKB-KW"/>
</dbReference>
<dbReference type="CDD" id="cd01918">
    <property type="entry name" value="HprK_C"/>
    <property type="match status" value="1"/>
</dbReference>
<comment type="caution">
    <text evidence="2">The sequence shown here is derived from an EMBL/GenBank/DDBJ whole genome shotgun (WGS) entry which is preliminary data.</text>
</comment>
<evidence type="ECO:0000259" key="1">
    <source>
        <dbReference type="Pfam" id="PF07475"/>
    </source>
</evidence>
<protein>
    <submittedName>
        <fullName evidence="2">Hpr(Ser) kinase/phosphatase</fullName>
    </submittedName>
</protein>
<feature type="domain" description="HPr kinase/phosphorylase C-terminal" evidence="1">
    <location>
        <begin position="5"/>
        <end position="132"/>
    </location>
</feature>
<dbReference type="Pfam" id="PF07475">
    <property type="entry name" value="Hpr_kinase_C"/>
    <property type="match status" value="1"/>
</dbReference>
<name>A0ABY1PLI4_9HYPH</name>
<reference evidence="2 3" key="1">
    <citation type="submission" date="2017-05" db="EMBL/GenBank/DDBJ databases">
        <authorList>
            <person name="Varghese N."/>
            <person name="Submissions S."/>
        </authorList>
    </citation>
    <scope>NUCLEOTIDE SEQUENCE [LARGE SCALE GENOMIC DNA]</scope>
    <source>
        <strain evidence="2 3">DSM 15949</strain>
    </source>
</reference>
<dbReference type="InterPro" id="IPR027417">
    <property type="entry name" value="P-loop_NTPase"/>
</dbReference>
<keyword evidence="2" id="KW-0418">Kinase</keyword>
<evidence type="ECO:0000313" key="2">
    <source>
        <dbReference type="EMBL" id="SMP35747.1"/>
    </source>
</evidence>
<gene>
    <name evidence="2" type="ORF">SAMN06265374_4094</name>
</gene>
<evidence type="ECO:0000313" key="3">
    <source>
        <dbReference type="Proteomes" id="UP001157914"/>
    </source>
</evidence>
<keyword evidence="2" id="KW-0808">Transferase</keyword>